<keyword evidence="6 8" id="KW-1133">Transmembrane helix</keyword>
<dbReference type="PANTHER" id="PTHR34975:SF2">
    <property type="entry name" value="SPORE GERMINATION PROTEIN A2"/>
    <property type="match status" value="1"/>
</dbReference>
<dbReference type="Pfam" id="PF03845">
    <property type="entry name" value="Spore_permease"/>
    <property type="match status" value="1"/>
</dbReference>
<reference evidence="9 10" key="1">
    <citation type="submission" date="2023-07" db="EMBL/GenBank/DDBJ databases">
        <title>Genomic Encyclopedia of Type Strains, Phase IV (KMG-IV): sequencing the most valuable type-strain genomes for metagenomic binning, comparative biology and taxonomic classification.</title>
        <authorList>
            <person name="Goeker M."/>
        </authorList>
    </citation>
    <scope>NUCLEOTIDE SEQUENCE [LARGE SCALE GENOMIC DNA]</scope>
    <source>
        <strain evidence="9 10">DSM 46876</strain>
    </source>
</reference>
<dbReference type="GO" id="GO:0016020">
    <property type="term" value="C:membrane"/>
    <property type="evidence" value="ECO:0007669"/>
    <property type="project" value="UniProtKB-SubCell"/>
</dbReference>
<evidence type="ECO:0000256" key="6">
    <source>
        <dbReference type="ARBA" id="ARBA00022989"/>
    </source>
</evidence>
<protein>
    <submittedName>
        <fullName evidence="9">Spore germination protein KB</fullName>
    </submittedName>
</protein>
<keyword evidence="3" id="KW-0813">Transport</keyword>
<dbReference type="InterPro" id="IPR004761">
    <property type="entry name" value="Spore_GerAB"/>
</dbReference>
<evidence type="ECO:0000256" key="2">
    <source>
        <dbReference type="ARBA" id="ARBA00007998"/>
    </source>
</evidence>
<dbReference type="PANTHER" id="PTHR34975">
    <property type="entry name" value="SPORE GERMINATION PROTEIN A2"/>
    <property type="match status" value="1"/>
</dbReference>
<feature type="transmembrane region" description="Helical" evidence="8">
    <location>
        <begin position="189"/>
        <end position="208"/>
    </location>
</feature>
<keyword evidence="4" id="KW-0309">Germination</keyword>
<keyword evidence="10" id="KW-1185">Reference proteome</keyword>
<keyword evidence="7 8" id="KW-0472">Membrane</keyword>
<accession>A0AAJ1WVC8</accession>
<feature type="transmembrane region" description="Helical" evidence="8">
    <location>
        <begin position="272"/>
        <end position="299"/>
    </location>
</feature>
<feature type="transmembrane region" description="Helical" evidence="8">
    <location>
        <begin position="12"/>
        <end position="35"/>
    </location>
</feature>
<feature type="transmembrane region" description="Helical" evidence="8">
    <location>
        <begin position="147"/>
        <end position="169"/>
    </location>
</feature>
<organism evidence="9 10">
    <name type="scientific">Croceifilum oryzae</name>
    <dbReference type="NCBI Taxonomy" id="1553429"/>
    <lineage>
        <taxon>Bacteria</taxon>
        <taxon>Bacillati</taxon>
        <taxon>Bacillota</taxon>
        <taxon>Bacilli</taxon>
        <taxon>Bacillales</taxon>
        <taxon>Thermoactinomycetaceae</taxon>
        <taxon>Croceifilum</taxon>
    </lineage>
</organism>
<evidence type="ECO:0000256" key="8">
    <source>
        <dbReference type="SAM" id="Phobius"/>
    </source>
</evidence>
<gene>
    <name evidence="9" type="ORF">J2Z48_003106</name>
</gene>
<evidence type="ECO:0000256" key="5">
    <source>
        <dbReference type="ARBA" id="ARBA00022692"/>
    </source>
</evidence>
<feature type="transmembrane region" description="Helical" evidence="8">
    <location>
        <begin position="113"/>
        <end position="135"/>
    </location>
</feature>
<evidence type="ECO:0000256" key="3">
    <source>
        <dbReference type="ARBA" id="ARBA00022448"/>
    </source>
</evidence>
<comment type="caution">
    <text evidence="9">The sequence shown here is derived from an EMBL/GenBank/DDBJ whole genome shotgun (WGS) entry which is preliminary data.</text>
</comment>
<feature type="transmembrane region" description="Helical" evidence="8">
    <location>
        <begin position="306"/>
        <end position="325"/>
    </location>
</feature>
<feature type="transmembrane region" description="Helical" evidence="8">
    <location>
        <begin position="82"/>
        <end position="101"/>
    </location>
</feature>
<evidence type="ECO:0000256" key="1">
    <source>
        <dbReference type="ARBA" id="ARBA00004141"/>
    </source>
</evidence>
<feature type="transmembrane region" description="Helical" evidence="8">
    <location>
        <begin position="337"/>
        <end position="356"/>
    </location>
</feature>
<dbReference type="NCBIfam" id="TIGR00912">
    <property type="entry name" value="2A0309"/>
    <property type="match status" value="1"/>
</dbReference>
<feature type="transmembrane region" description="Helical" evidence="8">
    <location>
        <begin position="220"/>
        <end position="242"/>
    </location>
</feature>
<proteinExistence type="inferred from homology"/>
<dbReference type="Gene3D" id="1.20.1740.10">
    <property type="entry name" value="Amino acid/polyamine transporter I"/>
    <property type="match status" value="1"/>
</dbReference>
<dbReference type="Proteomes" id="UP001238450">
    <property type="component" value="Unassembled WGS sequence"/>
</dbReference>
<feature type="transmembrane region" description="Helical" evidence="8">
    <location>
        <begin position="41"/>
        <end position="61"/>
    </location>
</feature>
<dbReference type="RefSeq" id="WP_307254891.1">
    <property type="nucleotide sequence ID" value="NZ_JAUSUV010000021.1"/>
</dbReference>
<evidence type="ECO:0000313" key="9">
    <source>
        <dbReference type="EMBL" id="MDQ0418901.1"/>
    </source>
</evidence>
<name>A0AAJ1WVC8_9BACL</name>
<evidence type="ECO:0000256" key="7">
    <source>
        <dbReference type="ARBA" id="ARBA00023136"/>
    </source>
</evidence>
<dbReference type="GO" id="GO:0009847">
    <property type="term" value="P:spore germination"/>
    <property type="evidence" value="ECO:0007669"/>
    <property type="project" value="InterPro"/>
</dbReference>
<keyword evidence="5 8" id="KW-0812">Transmembrane</keyword>
<evidence type="ECO:0000313" key="10">
    <source>
        <dbReference type="Proteomes" id="UP001238450"/>
    </source>
</evidence>
<evidence type="ECO:0000256" key="4">
    <source>
        <dbReference type="ARBA" id="ARBA00022544"/>
    </source>
</evidence>
<comment type="subcellular location">
    <subcellularLocation>
        <location evidence="1">Membrane</location>
        <topology evidence="1">Multi-pass membrane protein</topology>
    </subcellularLocation>
</comment>
<comment type="similarity">
    <text evidence="2">Belongs to the amino acid-polyamine-organocation (APC) superfamily. Spore germination protein (SGP) (TC 2.A.3.9) family.</text>
</comment>
<dbReference type="AlphaFoldDB" id="A0AAJ1WVC8"/>
<sequence length="371" mass="42430">MMETARISTWQFFILALGYLLGTSFFFRIGGLISIAKQDAWMIPLWSGIAGVLLVLIWIKLANYYPGNTIIQICIQVAGKGFGGFIALLYIGYFVHLSALITRNLGDFMKINLMPRTPIVVFHVMFLLVICYAVTKGVETISRSTEFLFPLVTVTFLLIFFIALSEWNWDRFQGMFHMNIWTTMKETRSLIGFPFMEAFVLMMLFPYVKSKNRIKVSFILANVVTALLLSLGVFFTIGVLGVTRASHETYSLFVIVQEMHIGTFFEHLESTIALILLIVIFIKLSISYYCAVSGLCQLFQVNNRSWLSISLILLVSGLSLGFDNILENIVFNREYYFEYMLLFAVIFPLLFLFLTWMKKGKEKRKVVGSQA</sequence>
<dbReference type="EMBL" id="JAUSUV010000021">
    <property type="protein sequence ID" value="MDQ0418901.1"/>
    <property type="molecule type" value="Genomic_DNA"/>
</dbReference>